<reference evidence="3" key="1">
    <citation type="submission" date="2020-05" db="EMBL/GenBank/DDBJ databases">
        <title>WGS assembly of Panicum virgatum.</title>
        <authorList>
            <person name="Lovell J.T."/>
            <person name="Jenkins J."/>
            <person name="Shu S."/>
            <person name="Juenger T.E."/>
            <person name="Schmutz J."/>
        </authorList>
    </citation>
    <scope>NUCLEOTIDE SEQUENCE</scope>
    <source>
        <strain evidence="3">AP13</strain>
    </source>
</reference>
<evidence type="ECO:0000256" key="1">
    <source>
        <dbReference type="ARBA" id="ARBA00010838"/>
    </source>
</evidence>
<dbReference type="PANTHER" id="PTHR10353">
    <property type="entry name" value="GLYCOSYL HYDROLASE"/>
    <property type="match status" value="1"/>
</dbReference>
<comment type="similarity">
    <text evidence="1 2">Belongs to the glycosyl hydrolase 1 family.</text>
</comment>
<keyword evidence="4" id="KW-1185">Reference proteome</keyword>
<protein>
    <submittedName>
        <fullName evidence="3">Uncharacterized protein</fullName>
    </submittedName>
</protein>
<comment type="caution">
    <text evidence="3">The sequence shown here is derived from an EMBL/GenBank/DDBJ whole genome shotgun (WGS) entry which is preliminary data.</text>
</comment>
<gene>
    <name evidence="3" type="ORF">PVAP13_7NG350600</name>
</gene>
<evidence type="ECO:0000313" key="3">
    <source>
        <dbReference type="EMBL" id="KAG2567370.1"/>
    </source>
</evidence>
<evidence type="ECO:0000313" key="4">
    <source>
        <dbReference type="Proteomes" id="UP000823388"/>
    </source>
</evidence>
<dbReference type="SUPFAM" id="SSF51445">
    <property type="entry name" value="(Trans)glycosidases"/>
    <property type="match status" value="1"/>
</dbReference>
<organism evidence="3 4">
    <name type="scientific">Panicum virgatum</name>
    <name type="common">Blackwell switchgrass</name>
    <dbReference type="NCBI Taxonomy" id="38727"/>
    <lineage>
        <taxon>Eukaryota</taxon>
        <taxon>Viridiplantae</taxon>
        <taxon>Streptophyta</taxon>
        <taxon>Embryophyta</taxon>
        <taxon>Tracheophyta</taxon>
        <taxon>Spermatophyta</taxon>
        <taxon>Magnoliopsida</taxon>
        <taxon>Liliopsida</taxon>
        <taxon>Poales</taxon>
        <taxon>Poaceae</taxon>
        <taxon>PACMAD clade</taxon>
        <taxon>Panicoideae</taxon>
        <taxon>Panicodae</taxon>
        <taxon>Paniceae</taxon>
        <taxon>Panicinae</taxon>
        <taxon>Panicum</taxon>
        <taxon>Panicum sect. Hiantes</taxon>
    </lineage>
</organism>
<sequence>MQTGSPFYYSVPEGMEQVVMYYKKRYKNTPTYITENGYAQASNSSMTAKDFTNDTQRIDYIHDYLTFLASAIRKGADVRGYFLWSLLDCFEWTSGYTLRLGLYHVDLKTLERTPKLSVEWFRNFLKGSLVVGTRPRKGHSQLKQYTAQ</sequence>
<dbReference type="GO" id="GO:0008422">
    <property type="term" value="F:beta-glucosidase activity"/>
    <property type="evidence" value="ECO:0007669"/>
    <property type="project" value="TreeGrafter"/>
</dbReference>
<dbReference type="EMBL" id="CM029050">
    <property type="protein sequence ID" value="KAG2567370.1"/>
    <property type="molecule type" value="Genomic_DNA"/>
</dbReference>
<dbReference type="InterPro" id="IPR017853">
    <property type="entry name" value="GH"/>
</dbReference>
<dbReference type="PRINTS" id="PR00131">
    <property type="entry name" value="GLHYDRLASE1"/>
</dbReference>
<dbReference type="GO" id="GO:0005975">
    <property type="term" value="P:carbohydrate metabolic process"/>
    <property type="evidence" value="ECO:0007669"/>
    <property type="project" value="InterPro"/>
</dbReference>
<evidence type="ECO:0000256" key="2">
    <source>
        <dbReference type="RuleBase" id="RU003690"/>
    </source>
</evidence>
<dbReference type="PANTHER" id="PTHR10353:SF191">
    <property type="entry name" value="INACTIVE BETA-GLUCOSIDASE 14-RELATED"/>
    <property type="match status" value="1"/>
</dbReference>
<dbReference type="Gene3D" id="3.20.20.80">
    <property type="entry name" value="Glycosidases"/>
    <property type="match status" value="1"/>
</dbReference>
<dbReference type="AlphaFoldDB" id="A0A8T0Q0G5"/>
<proteinExistence type="inferred from homology"/>
<dbReference type="Pfam" id="PF00232">
    <property type="entry name" value="Glyco_hydro_1"/>
    <property type="match status" value="1"/>
</dbReference>
<accession>A0A8T0Q0G5</accession>
<dbReference type="Proteomes" id="UP000823388">
    <property type="component" value="Chromosome 7N"/>
</dbReference>
<dbReference type="InterPro" id="IPR001360">
    <property type="entry name" value="Glyco_hydro_1"/>
</dbReference>
<name>A0A8T0Q0G5_PANVG</name>